<dbReference type="Pfam" id="PF07690">
    <property type="entry name" value="MFS_1"/>
    <property type="match status" value="1"/>
</dbReference>
<evidence type="ECO:0000256" key="6">
    <source>
        <dbReference type="ARBA" id="ARBA00023136"/>
    </source>
</evidence>
<evidence type="ECO:0000256" key="2">
    <source>
        <dbReference type="ARBA" id="ARBA00006727"/>
    </source>
</evidence>
<feature type="transmembrane region" description="Helical" evidence="8">
    <location>
        <begin position="422"/>
        <end position="448"/>
    </location>
</feature>
<feature type="transmembrane region" description="Helical" evidence="8">
    <location>
        <begin position="486"/>
        <end position="505"/>
    </location>
</feature>
<feature type="region of interest" description="Disordered" evidence="7">
    <location>
        <begin position="1"/>
        <end position="52"/>
    </location>
</feature>
<evidence type="ECO:0000256" key="3">
    <source>
        <dbReference type="ARBA" id="ARBA00022448"/>
    </source>
</evidence>
<name>A0AAV9T2G2_9PEZI</name>
<keyword evidence="4 8" id="KW-0812">Transmembrane</keyword>
<keyword evidence="11" id="KW-1185">Reference proteome</keyword>
<feature type="transmembrane region" description="Helical" evidence="8">
    <location>
        <begin position="367"/>
        <end position="389"/>
    </location>
</feature>
<feature type="transmembrane region" description="Helical" evidence="8">
    <location>
        <begin position="685"/>
        <end position="705"/>
    </location>
</feature>
<comment type="subcellular location">
    <subcellularLocation>
        <location evidence="1">Membrane</location>
        <topology evidence="1">Multi-pass membrane protein</topology>
    </subcellularLocation>
</comment>
<dbReference type="GO" id="GO:0022857">
    <property type="term" value="F:transmembrane transporter activity"/>
    <property type="evidence" value="ECO:0007669"/>
    <property type="project" value="InterPro"/>
</dbReference>
<feature type="region of interest" description="Disordered" evidence="7">
    <location>
        <begin position="230"/>
        <end position="307"/>
    </location>
</feature>
<feature type="transmembrane region" description="Helical" evidence="8">
    <location>
        <begin position="593"/>
        <end position="614"/>
    </location>
</feature>
<dbReference type="InterPro" id="IPR020846">
    <property type="entry name" value="MFS_dom"/>
</dbReference>
<proteinExistence type="inferred from homology"/>
<evidence type="ECO:0000256" key="5">
    <source>
        <dbReference type="ARBA" id="ARBA00022989"/>
    </source>
</evidence>
<gene>
    <name evidence="10" type="ORF">QIS74_11044</name>
</gene>
<evidence type="ECO:0000256" key="4">
    <source>
        <dbReference type="ARBA" id="ARBA00022692"/>
    </source>
</evidence>
<dbReference type="InterPro" id="IPR011701">
    <property type="entry name" value="MFS"/>
</dbReference>
<dbReference type="InterPro" id="IPR050327">
    <property type="entry name" value="Proton-linked_MCT"/>
</dbReference>
<dbReference type="GO" id="GO:0016020">
    <property type="term" value="C:membrane"/>
    <property type="evidence" value="ECO:0007669"/>
    <property type="project" value="UniProtKB-SubCell"/>
</dbReference>
<evidence type="ECO:0000259" key="9">
    <source>
        <dbReference type="PROSITE" id="PS50850"/>
    </source>
</evidence>
<feature type="transmembrane region" description="Helical" evidence="8">
    <location>
        <begin position="533"/>
        <end position="552"/>
    </location>
</feature>
<feature type="transmembrane region" description="Helical" evidence="8">
    <location>
        <begin position="655"/>
        <end position="673"/>
    </location>
</feature>
<protein>
    <submittedName>
        <fullName evidence="10">Riboflavin transporter MCH5</fullName>
    </submittedName>
</protein>
<evidence type="ECO:0000313" key="10">
    <source>
        <dbReference type="EMBL" id="KAK6211780.1"/>
    </source>
</evidence>
<feature type="transmembrane region" description="Helical" evidence="8">
    <location>
        <begin position="455"/>
        <end position="474"/>
    </location>
</feature>
<feature type="transmembrane region" description="Helical" evidence="8">
    <location>
        <begin position="396"/>
        <end position="416"/>
    </location>
</feature>
<dbReference type="SUPFAM" id="SSF103473">
    <property type="entry name" value="MFS general substrate transporter"/>
    <property type="match status" value="1"/>
</dbReference>
<comment type="caution">
    <text evidence="10">The sequence shown here is derived from an EMBL/GenBank/DDBJ whole genome shotgun (WGS) entry which is preliminary data.</text>
</comment>
<dbReference type="Proteomes" id="UP001327957">
    <property type="component" value="Unassembled WGS sequence"/>
</dbReference>
<evidence type="ECO:0000256" key="7">
    <source>
        <dbReference type="SAM" id="MobiDB-lite"/>
    </source>
</evidence>
<accession>A0AAV9T2G2</accession>
<keyword evidence="6 8" id="KW-0472">Membrane</keyword>
<feature type="transmembrane region" description="Helical" evidence="8">
    <location>
        <begin position="564"/>
        <end position="586"/>
    </location>
</feature>
<dbReference type="PANTHER" id="PTHR11360:SF224">
    <property type="entry name" value="MAJOR FACILITATOR SUPERFAMILY (MFS) PROFILE DOMAIN-CONTAINING PROTEIN-RELATED"/>
    <property type="match status" value="1"/>
</dbReference>
<dbReference type="InterPro" id="IPR036259">
    <property type="entry name" value="MFS_trans_sf"/>
</dbReference>
<dbReference type="Gene3D" id="1.20.1250.20">
    <property type="entry name" value="MFS general substrate transporter like domains"/>
    <property type="match status" value="1"/>
</dbReference>
<dbReference type="AlphaFoldDB" id="A0AAV9T2G2"/>
<feature type="compositionally biased region" description="Low complexity" evidence="7">
    <location>
        <begin position="1"/>
        <end position="15"/>
    </location>
</feature>
<dbReference type="CDD" id="cd17352">
    <property type="entry name" value="MFS_MCT_SLC16"/>
    <property type="match status" value="1"/>
</dbReference>
<feature type="transmembrane region" description="Helical" evidence="8">
    <location>
        <begin position="107"/>
        <end position="126"/>
    </location>
</feature>
<feature type="transmembrane region" description="Helical" evidence="8">
    <location>
        <begin position="326"/>
        <end position="347"/>
    </location>
</feature>
<organism evidence="10 11">
    <name type="scientific">Colletotrichum tabaci</name>
    <dbReference type="NCBI Taxonomy" id="1209068"/>
    <lineage>
        <taxon>Eukaryota</taxon>
        <taxon>Fungi</taxon>
        <taxon>Dikarya</taxon>
        <taxon>Ascomycota</taxon>
        <taxon>Pezizomycotina</taxon>
        <taxon>Sordariomycetes</taxon>
        <taxon>Hypocreomycetidae</taxon>
        <taxon>Glomerellales</taxon>
        <taxon>Glomerellaceae</taxon>
        <taxon>Colletotrichum</taxon>
        <taxon>Colletotrichum destructivum species complex</taxon>
    </lineage>
</organism>
<reference evidence="10 11" key="1">
    <citation type="submission" date="2023-04" db="EMBL/GenBank/DDBJ databases">
        <title>Colletotrichum tabacum stain YC1 causing leaf anthracnose on Nicotiana tabacum(L.) cv.</title>
        <authorList>
            <person name="Ji Z."/>
            <person name="Wang M."/>
            <person name="Zhang J."/>
            <person name="Wang N."/>
            <person name="Zhou Z."/>
        </authorList>
    </citation>
    <scope>NUCLEOTIDE SEQUENCE [LARGE SCALE GENOMIC DNA]</scope>
    <source>
        <strain evidence="10 11">YC1</strain>
    </source>
</reference>
<keyword evidence="5 8" id="KW-1133">Transmembrane helix</keyword>
<sequence>MSSSLYLSSDNSEASTPSFGRHFSLPFRPSPARSETCSPVTPDESPDPPSSEVLRVQPYLKYPGFSLPDIIIHNKNKGFVVVLRTNRDLLKPGCPDLPMAPEHMRNYVSLQVEAMFCAAVGVLYANEGMKPTKPKMWQKVQRVLADRDVTWRSHVSCKNIYDLVNTYSESRTRYLSNAGTVTTSPLVERQYGRLLRTVDRWIALSKDRSSVTDILRFKSKMKWLANRSISKTHLRREHTKHHGRMPTPATPHRFEMGKATTTSGPGAEAADETRCSAPPEVRGSPEPNPPRTDLESHPEPVPITPVQSPGVNAIRADEYPEGGREALVVLFGTWCVLFCTFGLGNSIGVFQTYYVNHALRQYSSSTISWITSFMQWTLNFMPIVWGFAFDKYGARWILVFGTVTYVFGMMMVSLATEYYQFFLAQSIVCPIGASAVTSASMSCLVTWFHRRRATAFGIMMSGSSFGGIILPIMIPRLIDSVGFPWAMRAVGFMFLGLLTVACFTVKSRLTPQKKPVDFGEYLRGIREPTMMSTVFGLFLVFWGLFLPYNFVILQAKAQGMDDNLVIYLLPIMHAVGIIGRVVPGLFADKIGRYNIMIIIATLTGIACLALWIPIQNNAGILVFTAAFGFLSSGLTSIGPTLIAQISDIREIGARTGTAFAFQSFGALTGSPIASAIVDARGGEYLGLQLFCGFSILASAGVFASARHVQAGGFKLKKV</sequence>
<feature type="transmembrane region" description="Helical" evidence="8">
    <location>
        <begin position="620"/>
        <end position="643"/>
    </location>
</feature>
<evidence type="ECO:0000256" key="8">
    <source>
        <dbReference type="SAM" id="Phobius"/>
    </source>
</evidence>
<dbReference type="EMBL" id="JASAOK010000046">
    <property type="protein sequence ID" value="KAK6211780.1"/>
    <property type="molecule type" value="Genomic_DNA"/>
</dbReference>
<comment type="similarity">
    <text evidence="2">Belongs to the major facilitator superfamily. Monocarboxylate porter (TC 2.A.1.13) family.</text>
</comment>
<dbReference type="PANTHER" id="PTHR11360">
    <property type="entry name" value="MONOCARBOXYLATE TRANSPORTER"/>
    <property type="match status" value="1"/>
</dbReference>
<evidence type="ECO:0000256" key="1">
    <source>
        <dbReference type="ARBA" id="ARBA00004141"/>
    </source>
</evidence>
<keyword evidence="3" id="KW-0813">Transport</keyword>
<feature type="compositionally biased region" description="Basic residues" evidence="7">
    <location>
        <begin position="230"/>
        <end position="244"/>
    </location>
</feature>
<feature type="domain" description="Major facilitator superfamily (MFS) profile" evidence="9">
    <location>
        <begin position="325"/>
        <end position="709"/>
    </location>
</feature>
<evidence type="ECO:0000313" key="11">
    <source>
        <dbReference type="Proteomes" id="UP001327957"/>
    </source>
</evidence>
<dbReference type="PROSITE" id="PS50850">
    <property type="entry name" value="MFS"/>
    <property type="match status" value="1"/>
</dbReference>